<name>A0A1F6B2U6_9BACT</name>
<accession>A0A1F6B2U6</accession>
<evidence type="ECO:0000256" key="1">
    <source>
        <dbReference type="SAM" id="Phobius"/>
    </source>
</evidence>
<keyword evidence="1" id="KW-0472">Membrane</keyword>
<protein>
    <recommendedName>
        <fullName evidence="4">F0F1 ATP synthase subunit</fullName>
    </recommendedName>
</protein>
<keyword evidence="1" id="KW-1133">Transmembrane helix</keyword>
<evidence type="ECO:0000313" key="2">
    <source>
        <dbReference type="EMBL" id="OGG31256.1"/>
    </source>
</evidence>
<feature type="transmembrane region" description="Helical" evidence="1">
    <location>
        <begin position="82"/>
        <end position="100"/>
    </location>
</feature>
<proteinExistence type="predicted"/>
<dbReference type="AlphaFoldDB" id="A0A1F6B2U6"/>
<feature type="transmembrane region" description="Helical" evidence="1">
    <location>
        <begin position="43"/>
        <end position="70"/>
    </location>
</feature>
<evidence type="ECO:0008006" key="4">
    <source>
        <dbReference type="Google" id="ProtNLM"/>
    </source>
</evidence>
<dbReference type="Pfam" id="PF09527">
    <property type="entry name" value="ATPase_gene1"/>
    <property type="match status" value="1"/>
</dbReference>
<dbReference type="InterPro" id="IPR032820">
    <property type="entry name" value="ATPase_put"/>
</dbReference>
<evidence type="ECO:0000313" key="3">
    <source>
        <dbReference type="Proteomes" id="UP000176450"/>
    </source>
</evidence>
<reference evidence="2 3" key="1">
    <citation type="journal article" date="2016" name="Nat. Commun.">
        <title>Thousands of microbial genomes shed light on interconnected biogeochemical processes in an aquifer system.</title>
        <authorList>
            <person name="Anantharaman K."/>
            <person name="Brown C.T."/>
            <person name="Hug L.A."/>
            <person name="Sharon I."/>
            <person name="Castelle C.J."/>
            <person name="Probst A.J."/>
            <person name="Thomas B.C."/>
            <person name="Singh A."/>
            <person name="Wilkins M.J."/>
            <person name="Karaoz U."/>
            <person name="Brodie E.L."/>
            <person name="Williams K.H."/>
            <person name="Hubbard S.S."/>
            <person name="Banfield J.F."/>
        </authorList>
    </citation>
    <scope>NUCLEOTIDE SEQUENCE [LARGE SCALE GENOMIC DNA]</scope>
</reference>
<dbReference type="Proteomes" id="UP000176450">
    <property type="component" value="Unassembled WGS sequence"/>
</dbReference>
<gene>
    <name evidence="2" type="ORF">A3A63_00550</name>
</gene>
<organism evidence="2 3">
    <name type="scientific">Candidatus Gottesmanbacteria bacterium RIFCSPLOWO2_01_FULL_46_9</name>
    <dbReference type="NCBI Taxonomy" id="1798394"/>
    <lineage>
        <taxon>Bacteria</taxon>
        <taxon>Candidatus Gottesmaniibacteriota</taxon>
    </lineage>
</organism>
<comment type="caution">
    <text evidence="2">The sequence shown here is derived from an EMBL/GenBank/DDBJ whole genome shotgun (WGS) entry which is preliminary data.</text>
</comment>
<sequence>MKKDERPRKKDEKEQYTLRLTESSRMMVGGRDKREKRVGPNAWYYLGFVGEIGYSISLPIAGGALLGTYIDRHWLTYPKATLSLILVGSVISVLGFIRVIREIINRKN</sequence>
<dbReference type="EMBL" id="MFJX01000019">
    <property type="protein sequence ID" value="OGG31256.1"/>
    <property type="molecule type" value="Genomic_DNA"/>
</dbReference>
<keyword evidence="1" id="KW-0812">Transmembrane</keyword>